<feature type="repeat" description="Solcar" evidence="10">
    <location>
        <begin position="240"/>
        <end position="336"/>
    </location>
</feature>
<evidence type="ECO:0000256" key="5">
    <source>
        <dbReference type="ARBA" id="ARBA00022737"/>
    </source>
</evidence>
<gene>
    <name evidence="14" type="ORF">I302_01445</name>
    <name evidence="15" type="ORF">I302_102752</name>
</gene>
<sequence length="342" mass="37083">MSSSTSPQAALATPTKPAPVNVPTPAKPVQAPLTLGESFLCGGLAGCGAVTISNIPETMKTRLQLQGELQRHNPGAPRVYNNVFDVFVKTWRNEGIRGLQRGLVPAYGYQILLNGSRLGFYEPVRRTFNRAIGRNPTEGVVSTAIAAGAATGCIGAALGSPLFLVKARIQAYSPALPVGAQHYYKGSYDALSTIVKTDGVLGLWRGVNTAILRTAMGSSVQLPSYNLGKHYLTKWGMKDDSFWTFFLASSLSGVCVCIMMQPADTALTRMYNQNTIKDPITGKVRGALYQSPIDCLWKTFKAEGIAGWYKGTTAHFLRITPHTICTLVFNELIMAQYKKIRN</sequence>
<evidence type="ECO:0000313" key="15">
    <source>
        <dbReference type="EMBL" id="WVW80766.1"/>
    </source>
</evidence>
<keyword evidence="3 11" id="KW-0813">Transport</keyword>
<dbReference type="GeneID" id="30205844"/>
<evidence type="ECO:0000256" key="7">
    <source>
        <dbReference type="ARBA" id="ARBA00022989"/>
    </source>
</evidence>
<feature type="transmembrane region" description="Helical" evidence="13">
    <location>
        <begin position="242"/>
        <end position="260"/>
    </location>
</feature>
<dbReference type="Proteomes" id="UP000092730">
    <property type="component" value="Chromosome 1"/>
</dbReference>
<dbReference type="EMBL" id="CP144541">
    <property type="protein sequence ID" value="WVW80766.1"/>
    <property type="molecule type" value="Genomic_DNA"/>
</dbReference>
<comment type="subcellular location">
    <subcellularLocation>
        <location evidence="1">Mitochondrion inner membrane</location>
        <topology evidence="1">Multi-pass membrane protein</topology>
    </subcellularLocation>
</comment>
<dbReference type="RefSeq" id="XP_019051002.1">
    <property type="nucleotide sequence ID" value="XM_019188124.1"/>
</dbReference>
<keyword evidence="8" id="KW-0496">Mitochondrion</keyword>
<evidence type="ECO:0000256" key="9">
    <source>
        <dbReference type="ARBA" id="ARBA00023136"/>
    </source>
</evidence>
<dbReference type="VEuPathDB" id="FungiDB:I302_01445"/>
<evidence type="ECO:0000256" key="6">
    <source>
        <dbReference type="ARBA" id="ARBA00022792"/>
    </source>
</evidence>
<proteinExistence type="inferred from homology"/>
<evidence type="ECO:0000256" key="13">
    <source>
        <dbReference type="SAM" id="Phobius"/>
    </source>
</evidence>
<feature type="region of interest" description="Disordered" evidence="12">
    <location>
        <begin position="1"/>
        <end position="24"/>
    </location>
</feature>
<dbReference type="InterPro" id="IPR051508">
    <property type="entry name" value="Mito_Carrier_Antiporter"/>
</dbReference>
<dbReference type="PROSITE" id="PS50920">
    <property type="entry name" value="SOLCAR"/>
    <property type="match status" value="3"/>
</dbReference>
<dbReference type="STRING" id="1296100.A0A1B9GFV1"/>
<dbReference type="Pfam" id="PF00153">
    <property type="entry name" value="Mito_carr"/>
    <property type="match status" value="3"/>
</dbReference>
<dbReference type="GO" id="GO:0005743">
    <property type="term" value="C:mitochondrial inner membrane"/>
    <property type="evidence" value="ECO:0007669"/>
    <property type="project" value="UniProtKB-SubCell"/>
</dbReference>
<evidence type="ECO:0000256" key="11">
    <source>
        <dbReference type="RuleBase" id="RU000488"/>
    </source>
</evidence>
<dbReference type="InterPro" id="IPR018108">
    <property type="entry name" value="MCP_transmembrane"/>
</dbReference>
<name>A0A1B9GFV1_9TREE</name>
<reference evidence="15" key="4">
    <citation type="submission" date="2024-02" db="EMBL/GenBank/DDBJ databases">
        <title>Comparative genomics of Cryptococcus and Kwoniella reveals pathogenesis evolution and contrasting modes of karyotype evolution via chromosome fusion or intercentromeric recombination.</title>
        <authorList>
            <person name="Coelho M.A."/>
            <person name="David-Palma M."/>
            <person name="Shea T."/>
            <person name="Bowers K."/>
            <person name="McGinley-Smith S."/>
            <person name="Mohammad A.W."/>
            <person name="Gnirke A."/>
            <person name="Yurkov A.M."/>
            <person name="Nowrousian M."/>
            <person name="Sun S."/>
            <person name="Cuomo C.A."/>
            <person name="Heitman J."/>
        </authorList>
    </citation>
    <scope>NUCLEOTIDE SEQUENCE</scope>
    <source>
        <strain evidence="15">CBS 10118</strain>
    </source>
</reference>
<evidence type="ECO:0000313" key="14">
    <source>
        <dbReference type="EMBL" id="OCF29932.1"/>
    </source>
</evidence>
<keyword evidence="7 13" id="KW-1133">Transmembrane helix</keyword>
<feature type="repeat" description="Solcar" evidence="10">
    <location>
        <begin position="37"/>
        <end position="127"/>
    </location>
</feature>
<protein>
    <submittedName>
        <fullName evidence="14">Solute carrier family 25, member 34/35</fullName>
    </submittedName>
</protein>
<evidence type="ECO:0000313" key="16">
    <source>
        <dbReference type="Proteomes" id="UP000092730"/>
    </source>
</evidence>
<reference evidence="15" key="2">
    <citation type="submission" date="2013-07" db="EMBL/GenBank/DDBJ databases">
        <authorList>
            <consortium name="The Broad Institute Genome Sequencing Platform"/>
            <person name="Cuomo C."/>
            <person name="Litvintseva A."/>
            <person name="Chen Y."/>
            <person name="Heitman J."/>
            <person name="Sun S."/>
            <person name="Springer D."/>
            <person name="Dromer F."/>
            <person name="Young S.K."/>
            <person name="Zeng Q."/>
            <person name="Gargeya S."/>
            <person name="Fitzgerald M."/>
            <person name="Abouelleil A."/>
            <person name="Alvarado L."/>
            <person name="Berlin A.M."/>
            <person name="Chapman S.B."/>
            <person name="Dewar J."/>
            <person name="Goldberg J."/>
            <person name="Griggs A."/>
            <person name="Gujja S."/>
            <person name="Hansen M."/>
            <person name="Howarth C."/>
            <person name="Imamovic A."/>
            <person name="Larimer J."/>
            <person name="McCowan C."/>
            <person name="Murphy C."/>
            <person name="Pearson M."/>
            <person name="Priest M."/>
            <person name="Roberts A."/>
            <person name="Saif S."/>
            <person name="Shea T."/>
            <person name="Sykes S."/>
            <person name="Wortman J."/>
            <person name="Nusbaum C."/>
            <person name="Birren B."/>
        </authorList>
    </citation>
    <scope>NUCLEOTIDE SEQUENCE</scope>
    <source>
        <strain evidence="15">CBS 10118</strain>
    </source>
</reference>
<evidence type="ECO:0000256" key="12">
    <source>
        <dbReference type="SAM" id="MobiDB-lite"/>
    </source>
</evidence>
<dbReference type="KEGG" id="kbi:30205844"/>
<evidence type="ECO:0000256" key="10">
    <source>
        <dbReference type="PROSITE-ProRule" id="PRU00282"/>
    </source>
</evidence>
<dbReference type="OrthoDB" id="6703404at2759"/>
<evidence type="ECO:0000256" key="1">
    <source>
        <dbReference type="ARBA" id="ARBA00004448"/>
    </source>
</evidence>
<organism evidence="14">
    <name type="scientific">Kwoniella bestiolae CBS 10118</name>
    <dbReference type="NCBI Taxonomy" id="1296100"/>
    <lineage>
        <taxon>Eukaryota</taxon>
        <taxon>Fungi</taxon>
        <taxon>Dikarya</taxon>
        <taxon>Basidiomycota</taxon>
        <taxon>Agaricomycotina</taxon>
        <taxon>Tremellomycetes</taxon>
        <taxon>Tremellales</taxon>
        <taxon>Cryptococcaceae</taxon>
        <taxon>Kwoniella</taxon>
    </lineage>
</organism>
<accession>A0A1B9GFV1</accession>
<feature type="repeat" description="Solcar" evidence="10">
    <location>
        <begin position="139"/>
        <end position="231"/>
    </location>
</feature>
<dbReference type="Gene3D" id="1.50.40.10">
    <property type="entry name" value="Mitochondrial carrier domain"/>
    <property type="match status" value="1"/>
</dbReference>
<keyword evidence="16" id="KW-1185">Reference proteome</keyword>
<evidence type="ECO:0000256" key="3">
    <source>
        <dbReference type="ARBA" id="ARBA00022448"/>
    </source>
</evidence>
<keyword evidence="6" id="KW-0999">Mitochondrion inner membrane</keyword>
<evidence type="ECO:0000256" key="8">
    <source>
        <dbReference type="ARBA" id="ARBA00023128"/>
    </source>
</evidence>
<reference evidence="14" key="3">
    <citation type="submission" date="2014-01" db="EMBL/GenBank/DDBJ databases">
        <title>Evolution of pathogenesis and genome organization in the Tremellales.</title>
        <authorList>
            <person name="Cuomo C."/>
            <person name="Litvintseva A."/>
            <person name="Heitman J."/>
            <person name="Chen Y."/>
            <person name="Sun S."/>
            <person name="Springer D."/>
            <person name="Dromer F."/>
            <person name="Young S."/>
            <person name="Zeng Q."/>
            <person name="Chapman S."/>
            <person name="Gujja S."/>
            <person name="Saif S."/>
            <person name="Birren B."/>
        </authorList>
    </citation>
    <scope>NUCLEOTIDE SEQUENCE</scope>
    <source>
        <strain evidence="14">CBS 10118</strain>
    </source>
</reference>
<comment type="similarity">
    <text evidence="2 11">Belongs to the mitochondrial carrier (TC 2.A.29) family.</text>
</comment>
<dbReference type="PANTHER" id="PTHR45928">
    <property type="entry name" value="RE38146P"/>
    <property type="match status" value="1"/>
</dbReference>
<dbReference type="SUPFAM" id="SSF103506">
    <property type="entry name" value="Mitochondrial carrier"/>
    <property type="match status" value="1"/>
</dbReference>
<reference evidence="14" key="1">
    <citation type="submission" date="2013-07" db="EMBL/GenBank/DDBJ databases">
        <title>The Genome Sequence of Cryptococcus bestiolae CBS10118.</title>
        <authorList>
            <consortium name="The Broad Institute Genome Sequencing Platform"/>
            <person name="Cuomo C."/>
            <person name="Litvintseva A."/>
            <person name="Chen Y."/>
            <person name="Heitman J."/>
            <person name="Sun S."/>
            <person name="Springer D."/>
            <person name="Dromer F."/>
            <person name="Young S.K."/>
            <person name="Zeng Q."/>
            <person name="Gargeya S."/>
            <person name="Fitzgerald M."/>
            <person name="Abouelleil A."/>
            <person name="Alvarado L."/>
            <person name="Berlin A.M."/>
            <person name="Chapman S.B."/>
            <person name="Dewar J."/>
            <person name="Goldberg J."/>
            <person name="Griggs A."/>
            <person name="Gujja S."/>
            <person name="Hansen M."/>
            <person name="Howarth C."/>
            <person name="Imamovic A."/>
            <person name="Larimer J."/>
            <person name="McCowan C."/>
            <person name="Murphy C."/>
            <person name="Pearson M."/>
            <person name="Priest M."/>
            <person name="Roberts A."/>
            <person name="Saif S."/>
            <person name="Shea T."/>
            <person name="Sykes S."/>
            <person name="Wortman J."/>
            <person name="Nusbaum C."/>
            <person name="Birren B."/>
        </authorList>
    </citation>
    <scope>NUCLEOTIDE SEQUENCE [LARGE SCALE GENOMIC DNA]</scope>
    <source>
        <strain evidence="14">CBS 10118</strain>
    </source>
</reference>
<evidence type="ECO:0000256" key="2">
    <source>
        <dbReference type="ARBA" id="ARBA00006375"/>
    </source>
</evidence>
<evidence type="ECO:0000256" key="4">
    <source>
        <dbReference type="ARBA" id="ARBA00022692"/>
    </source>
</evidence>
<dbReference type="PANTHER" id="PTHR45928:SF1">
    <property type="entry name" value="RE38146P"/>
    <property type="match status" value="1"/>
</dbReference>
<keyword evidence="9 10" id="KW-0472">Membrane</keyword>
<keyword evidence="5" id="KW-0677">Repeat</keyword>
<dbReference type="AlphaFoldDB" id="A0A1B9GFV1"/>
<dbReference type="EMBL" id="KI894018">
    <property type="protein sequence ID" value="OCF29932.1"/>
    <property type="molecule type" value="Genomic_DNA"/>
</dbReference>
<dbReference type="InterPro" id="IPR023395">
    <property type="entry name" value="MCP_dom_sf"/>
</dbReference>
<keyword evidence="4 10" id="KW-0812">Transmembrane</keyword>